<organism evidence="1 2">
    <name type="scientific">Luedemannella flava</name>
    <dbReference type="NCBI Taxonomy" id="349316"/>
    <lineage>
        <taxon>Bacteria</taxon>
        <taxon>Bacillati</taxon>
        <taxon>Actinomycetota</taxon>
        <taxon>Actinomycetes</taxon>
        <taxon>Micromonosporales</taxon>
        <taxon>Micromonosporaceae</taxon>
        <taxon>Luedemannella</taxon>
    </lineage>
</organism>
<protein>
    <submittedName>
        <fullName evidence="1">Uncharacterized protein</fullName>
    </submittedName>
</protein>
<comment type="caution">
    <text evidence="1">The sequence shown here is derived from an EMBL/GenBank/DDBJ whole genome shotgun (WGS) entry which is preliminary data.</text>
</comment>
<reference evidence="1 2" key="1">
    <citation type="journal article" date="2019" name="Int. J. Syst. Evol. Microbiol.">
        <title>The Global Catalogue of Microorganisms (GCM) 10K type strain sequencing project: providing services to taxonomists for standard genome sequencing and annotation.</title>
        <authorList>
            <consortium name="The Broad Institute Genomics Platform"/>
            <consortium name="The Broad Institute Genome Sequencing Center for Infectious Disease"/>
            <person name="Wu L."/>
            <person name="Ma J."/>
        </authorList>
    </citation>
    <scope>NUCLEOTIDE SEQUENCE [LARGE SCALE GENOMIC DNA]</scope>
    <source>
        <strain evidence="1 2">JCM 13250</strain>
    </source>
</reference>
<keyword evidence="2" id="KW-1185">Reference proteome</keyword>
<dbReference type="EMBL" id="BAAALT010000086">
    <property type="protein sequence ID" value="GAA1807393.1"/>
    <property type="molecule type" value="Genomic_DNA"/>
</dbReference>
<evidence type="ECO:0000313" key="2">
    <source>
        <dbReference type="Proteomes" id="UP001500218"/>
    </source>
</evidence>
<accession>A0ABN2M335</accession>
<gene>
    <name evidence="1" type="ORF">GCM10009682_31560</name>
</gene>
<dbReference type="Proteomes" id="UP001500218">
    <property type="component" value="Unassembled WGS sequence"/>
</dbReference>
<name>A0ABN2M335_9ACTN</name>
<sequence>MPRSVACRFCGYPSPAKRKTCKPRDPEACDHPRMQLLGDRIVAPKMLMIREIMVNNSCHFITLDQALFVRKGETLRLDGLQPVVERLDGTVARPGASYCTVKWAFKLL</sequence>
<proteinExistence type="predicted"/>
<evidence type="ECO:0000313" key="1">
    <source>
        <dbReference type="EMBL" id="GAA1807393.1"/>
    </source>
</evidence>